<dbReference type="InterPro" id="IPR032311">
    <property type="entry name" value="DUF4982"/>
</dbReference>
<evidence type="ECO:0000259" key="8">
    <source>
        <dbReference type="Pfam" id="PF02837"/>
    </source>
</evidence>
<evidence type="ECO:0000256" key="3">
    <source>
        <dbReference type="ARBA" id="ARBA00023295"/>
    </source>
</evidence>
<evidence type="ECO:0000256" key="1">
    <source>
        <dbReference type="ARBA" id="ARBA00007401"/>
    </source>
</evidence>
<dbReference type="Pfam" id="PF18565">
    <property type="entry name" value="Glyco_hydro2_C5"/>
    <property type="match status" value="1"/>
</dbReference>
<protein>
    <submittedName>
        <fullName evidence="11">Glycoside hydrolase family 2 protein</fullName>
    </submittedName>
</protein>
<keyword evidence="2 11" id="KW-0378">Hydrolase</keyword>
<keyword evidence="5" id="KW-0732">Signal</keyword>
<dbReference type="InterPro" id="IPR006103">
    <property type="entry name" value="Glyco_hydro_2_cat"/>
</dbReference>
<dbReference type="Gene3D" id="3.20.20.80">
    <property type="entry name" value="Glycosidases"/>
    <property type="match status" value="1"/>
</dbReference>
<evidence type="ECO:0000259" key="10">
    <source>
        <dbReference type="Pfam" id="PF18565"/>
    </source>
</evidence>
<dbReference type="GO" id="GO:0005975">
    <property type="term" value="P:carbohydrate metabolic process"/>
    <property type="evidence" value="ECO:0007669"/>
    <property type="project" value="InterPro"/>
</dbReference>
<keyword evidence="4" id="KW-0175">Coiled coil</keyword>
<dbReference type="InterPro" id="IPR036156">
    <property type="entry name" value="Beta-gal/glucu_dom_sf"/>
</dbReference>
<reference evidence="11 12" key="1">
    <citation type="submission" date="2018-08" db="EMBL/GenBank/DDBJ databases">
        <title>A genome reference for cultivated species of the human gut microbiota.</title>
        <authorList>
            <person name="Zou Y."/>
            <person name="Xue W."/>
            <person name="Luo G."/>
        </authorList>
    </citation>
    <scope>NUCLEOTIDE SEQUENCE [LARGE SCALE GENOMIC DNA]</scope>
    <source>
        <strain evidence="11 12">AM42-38</strain>
    </source>
</reference>
<evidence type="ECO:0000313" key="11">
    <source>
        <dbReference type="EMBL" id="RHA75713.1"/>
    </source>
</evidence>
<accession>A0A413SZZ6</accession>
<sequence>MKKKILCILLLIFAVKVGASTGCSIYNFDFDWLFSRYGLQADGTRLEEPVAAESILFDDRNWKQLDLPHDWAIEGPFRPDLEGFTGKLPWRGIGWYRKHFKVEKKDEGKRLYLDFDGAMAHAEVWLNGKKVGGHPYGYTSFRVDLTPAVVYGGENVVAVRLNTENMGSRWYPGAGIYRHVRLVKTSQVHVDHWGVFVTTPQISDKEAKAVISVKLRNHLPDPVKGHYAVSVYELDAEDRVGAEVAKCKSLSLNLPADGTLEDSVTVTVSEPRRWSLEQTNRYLARIVVFDGKKQVDTYEVPFGFRTIRFTHDNGFLLNGKRVQIQGTCNHHDLGALGTAVNKVALERQLKILKSFGCNALRTSHNIPAPELLDLADKMGFLVMDEAFDCWKKGKQPGDYGSLFEEWHVKDLEALVCRDRNHPSVILWSTGNEVPEQYTPELGIARYLTDVVHRFDKTRPVTFGASYPSKSAMNGTELQVDVHGMNYAAGVYGGPHFYGEFLNKEGHEHLSGFSSESSSTMSSRGEYFPRKFHVSSYDLNEPGWGGLPDQEFAALDRYPAICGEFVWTGFDYLGEPTPFNSDKTVLLNHAAALSKEELKKQEEELKKIEENRPTSRSSYFGIVDLAGFPKDRYYLYQSRWMPDYPMVHILPHWNFEDKTGENIPVFVYSSGDEVELFLNGKSLGKKQKQAFEYRFRWNEVPYEPGELKAVAYKDGKVWAEASVKTTGAPVKLKLTPDKKILKSDGEDLIFVRVSVLDADGNEVPTAEPLIKATLDGPGKIVATDNGDPTCLIPFPETTRPAFNGLYLAIVKANRGAKGELHFSVESDGLGTAEMVFQIEKGKIRQYQYIP</sequence>
<dbReference type="Proteomes" id="UP000283855">
    <property type="component" value="Unassembled WGS sequence"/>
</dbReference>
<comment type="similarity">
    <text evidence="1">Belongs to the glycosyl hydrolase 2 family.</text>
</comment>
<dbReference type="EMBL" id="QSFT01000014">
    <property type="protein sequence ID" value="RHA75713.1"/>
    <property type="molecule type" value="Genomic_DNA"/>
</dbReference>
<dbReference type="PANTHER" id="PTHR42732:SF1">
    <property type="entry name" value="BETA-MANNOSIDASE"/>
    <property type="match status" value="1"/>
</dbReference>
<dbReference type="Pfam" id="PF02837">
    <property type="entry name" value="Glyco_hydro_2_N"/>
    <property type="match status" value="1"/>
</dbReference>
<feature type="domain" description="DUF4982" evidence="9">
    <location>
        <begin position="659"/>
        <end position="718"/>
    </location>
</feature>
<dbReference type="Gene3D" id="2.60.120.260">
    <property type="entry name" value="Galactose-binding domain-like"/>
    <property type="match status" value="1"/>
</dbReference>
<dbReference type="Pfam" id="PF00703">
    <property type="entry name" value="Glyco_hydro_2"/>
    <property type="match status" value="1"/>
</dbReference>
<feature type="chain" id="PRO_5019232155" evidence="5">
    <location>
        <begin position="20"/>
        <end position="849"/>
    </location>
</feature>
<dbReference type="PRINTS" id="PR00132">
    <property type="entry name" value="GLHYDRLASE2"/>
</dbReference>
<dbReference type="NCBIfam" id="NF041463">
    <property type="entry name" value="GalB"/>
    <property type="match status" value="1"/>
</dbReference>
<comment type="caution">
    <text evidence="11">The sequence shown here is derived from an EMBL/GenBank/DDBJ whole genome shotgun (WGS) entry which is preliminary data.</text>
</comment>
<dbReference type="InterPro" id="IPR048229">
    <property type="entry name" value="GalB-like"/>
</dbReference>
<organism evidence="11 12">
    <name type="scientific">Phocaeicola coprophilus</name>
    <dbReference type="NCBI Taxonomy" id="387090"/>
    <lineage>
        <taxon>Bacteria</taxon>
        <taxon>Pseudomonadati</taxon>
        <taxon>Bacteroidota</taxon>
        <taxon>Bacteroidia</taxon>
        <taxon>Bacteroidales</taxon>
        <taxon>Bacteroidaceae</taxon>
        <taxon>Phocaeicola</taxon>
    </lineage>
</organism>
<evidence type="ECO:0000256" key="4">
    <source>
        <dbReference type="SAM" id="Coils"/>
    </source>
</evidence>
<dbReference type="GO" id="GO:0004553">
    <property type="term" value="F:hydrolase activity, hydrolyzing O-glycosyl compounds"/>
    <property type="evidence" value="ECO:0007669"/>
    <property type="project" value="InterPro"/>
</dbReference>
<dbReference type="SUPFAM" id="SSF49303">
    <property type="entry name" value="beta-Galactosidase/glucuronidase domain"/>
    <property type="match status" value="1"/>
</dbReference>
<dbReference type="InterPro" id="IPR008979">
    <property type="entry name" value="Galactose-bd-like_sf"/>
</dbReference>
<dbReference type="InterPro" id="IPR051913">
    <property type="entry name" value="GH2_Domain-Containing"/>
</dbReference>
<feature type="domain" description="Glycoside hydrolase family 2" evidence="10">
    <location>
        <begin position="731"/>
        <end position="833"/>
    </location>
</feature>
<evidence type="ECO:0000259" key="7">
    <source>
        <dbReference type="Pfam" id="PF02836"/>
    </source>
</evidence>
<dbReference type="InterPro" id="IPR013783">
    <property type="entry name" value="Ig-like_fold"/>
</dbReference>
<feature type="domain" description="Glycoside hydrolase family 2 immunoglobulin-like beta-sandwich" evidence="6">
    <location>
        <begin position="196"/>
        <end position="305"/>
    </location>
</feature>
<feature type="coiled-coil region" evidence="4">
    <location>
        <begin position="590"/>
        <end position="617"/>
    </location>
</feature>
<dbReference type="InterPro" id="IPR006104">
    <property type="entry name" value="Glyco_hydro_2_N"/>
</dbReference>
<dbReference type="SUPFAM" id="SSF51445">
    <property type="entry name" value="(Trans)glycosidases"/>
    <property type="match status" value="1"/>
</dbReference>
<evidence type="ECO:0000259" key="6">
    <source>
        <dbReference type="Pfam" id="PF00703"/>
    </source>
</evidence>
<dbReference type="InterPro" id="IPR017853">
    <property type="entry name" value="GH"/>
</dbReference>
<evidence type="ECO:0000313" key="12">
    <source>
        <dbReference type="Proteomes" id="UP000283855"/>
    </source>
</evidence>
<evidence type="ECO:0000256" key="5">
    <source>
        <dbReference type="SAM" id="SignalP"/>
    </source>
</evidence>
<feature type="signal peptide" evidence="5">
    <location>
        <begin position="1"/>
        <end position="19"/>
    </location>
</feature>
<dbReference type="SUPFAM" id="SSF49785">
    <property type="entry name" value="Galactose-binding domain-like"/>
    <property type="match status" value="1"/>
</dbReference>
<evidence type="ECO:0000259" key="9">
    <source>
        <dbReference type="Pfam" id="PF16355"/>
    </source>
</evidence>
<dbReference type="InterPro" id="IPR040605">
    <property type="entry name" value="Glyco_hydro2_dom5"/>
</dbReference>
<dbReference type="RefSeq" id="WP_118400407.1">
    <property type="nucleotide sequence ID" value="NZ_CABJGD010000014.1"/>
</dbReference>
<evidence type="ECO:0000256" key="2">
    <source>
        <dbReference type="ARBA" id="ARBA00022801"/>
    </source>
</evidence>
<feature type="domain" description="Glycoside hydrolase family 2 catalytic" evidence="7">
    <location>
        <begin position="312"/>
        <end position="469"/>
    </location>
</feature>
<keyword evidence="3" id="KW-0326">Glycosidase</keyword>
<dbReference type="PROSITE" id="PS00608">
    <property type="entry name" value="GLYCOSYL_HYDROL_F2_2"/>
    <property type="match status" value="1"/>
</dbReference>
<dbReference type="AlphaFoldDB" id="A0A413SZZ6"/>
<name>A0A413SZZ6_9BACT</name>
<dbReference type="InterPro" id="IPR023232">
    <property type="entry name" value="Glyco_hydro_2_AS"/>
</dbReference>
<dbReference type="Pfam" id="PF02836">
    <property type="entry name" value="Glyco_hydro_2_C"/>
    <property type="match status" value="1"/>
</dbReference>
<dbReference type="InterPro" id="IPR006102">
    <property type="entry name" value="Ig-like_GH2"/>
</dbReference>
<gene>
    <name evidence="11" type="ORF">DW921_07880</name>
</gene>
<dbReference type="Gene3D" id="2.60.40.10">
    <property type="entry name" value="Immunoglobulins"/>
    <property type="match status" value="3"/>
</dbReference>
<dbReference type="Pfam" id="PF16355">
    <property type="entry name" value="DUF4982"/>
    <property type="match status" value="1"/>
</dbReference>
<feature type="domain" description="Glycosyl hydrolases family 2 sugar binding" evidence="8">
    <location>
        <begin position="92"/>
        <end position="185"/>
    </location>
</feature>
<dbReference type="PANTHER" id="PTHR42732">
    <property type="entry name" value="BETA-GALACTOSIDASE"/>
    <property type="match status" value="1"/>
</dbReference>
<dbReference type="InterPro" id="IPR006101">
    <property type="entry name" value="Glyco_hydro_2"/>
</dbReference>
<proteinExistence type="inferred from homology"/>